<dbReference type="OrthoDB" id="4054781at2759"/>
<evidence type="ECO:0000256" key="6">
    <source>
        <dbReference type="ARBA" id="ARBA00022741"/>
    </source>
</evidence>
<protein>
    <recommendedName>
        <fullName evidence="4">Polynucleotide 5'-hydroxyl-kinase GRC3</fullName>
    </recommendedName>
    <alternativeName>
        <fullName evidence="3">Polynucleotide 5'-hydroxyl-kinase grc3</fullName>
    </alternativeName>
</protein>
<dbReference type="InterPro" id="IPR027417">
    <property type="entry name" value="P-loop_NTPase"/>
</dbReference>
<gene>
    <name evidence="11" type="ORF">P167DRAFT_528450</name>
</gene>
<keyword evidence="6" id="KW-0547">Nucleotide-binding</keyword>
<name>A0A3N4KDL3_9PEZI</name>
<dbReference type="Gene3D" id="3.40.50.300">
    <property type="entry name" value="P-loop containing nucleotide triphosphate hydrolases"/>
    <property type="match status" value="1"/>
</dbReference>
<dbReference type="FunCoup" id="A0A3N4KDL3">
    <property type="interactions" value="146"/>
</dbReference>
<evidence type="ECO:0000256" key="9">
    <source>
        <dbReference type="SAM" id="MobiDB-lite"/>
    </source>
</evidence>
<accession>A0A3N4KDL3</accession>
<dbReference type="AlphaFoldDB" id="A0A3N4KDL3"/>
<organism evidence="11 12">
    <name type="scientific">Morchella conica CCBAS932</name>
    <dbReference type="NCBI Taxonomy" id="1392247"/>
    <lineage>
        <taxon>Eukaryota</taxon>
        <taxon>Fungi</taxon>
        <taxon>Dikarya</taxon>
        <taxon>Ascomycota</taxon>
        <taxon>Pezizomycotina</taxon>
        <taxon>Pezizomycetes</taxon>
        <taxon>Pezizales</taxon>
        <taxon>Morchellaceae</taxon>
        <taxon>Morchella</taxon>
    </lineage>
</organism>
<sequence length="726" mass="78146">MPKRSRDEVKAAPISALAARRLRSRDVIVPAAPEPPAPAPVAVAAETPEKPKKKKTTAATTTKSPAAETATAAVAETQSAGVDGEIAAKRREIEEKLKLQAQTATPATAQEYGNTSLDDSALARIISGRKSTDVADEEMVDVGELAEVARGFEDDVEVMVEVNEGPVEKEPIQISTFVPNVDNYIQSEDNLTGTFRLTSGETLVVLGQYILEVVTGSITLYGATLTKESGRQTIYAPSTGPLPVIECNSLKGKTEGKDQRFDTEIIVTDLKSGLRDIGKIFPLFKSIWTPAGTKPKGTEETVSFFPLFSTTYPVPTINTSPSFNSVYDTLIQKNAPETHSTPSPPSIIITGSKGAGKSTFCRALINKLLTSTCASVAFLDVDPGQPEFTAEGFVSLHRITEPVFGPQFTHSNPDTVVRAHYTGYNSPKDDPAHYISCIINLIAAYRENLESATSGDDARTPLLINTAGWTKGLGLELLSEIIYNSQASDLVHIATPSERFNPVLGVIPPNVAIHELMSVAGVSSNRYTAADLRLLQTMCYMHHRPEKGNWDFVTPLTGMAPWVVPYTGPEAGIDGIAVLTENVAPEELITAVDGTLVGVVLIEEYAFPQTVTAPGSGLPWIAETPVPESSFAAGLALIRAVDVENGCLQLLTSIRERDIARWEEDGLKVVLVRGRGELPVWDMVGAFHEDAPWINTGAVEGAGGMGAGVWRFRKNVMRKEYITGRF</sequence>
<evidence type="ECO:0000256" key="7">
    <source>
        <dbReference type="ARBA" id="ARBA00022777"/>
    </source>
</evidence>
<evidence type="ECO:0000256" key="3">
    <source>
        <dbReference type="ARBA" id="ARBA00018706"/>
    </source>
</evidence>
<keyword evidence="5" id="KW-0808">Transferase</keyword>
<comment type="function">
    <text evidence="1">Polynucleotide 5'-kinase involved in rRNA processing.</text>
</comment>
<feature type="domain" description="Clp1 P-loop" evidence="10">
    <location>
        <begin position="351"/>
        <end position="542"/>
    </location>
</feature>
<evidence type="ECO:0000256" key="8">
    <source>
        <dbReference type="ARBA" id="ARBA00022840"/>
    </source>
</evidence>
<keyword evidence="7" id="KW-0418">Kinase</keyword>
<evidence type="ECO:0000313" key="12">
    <source>
        <dbReference type="Proteomes" id="UP000277580"/>
    </source>
</evidence>
<dbReference type="GO" id="GO:0005634">
    <property type="term" value="C:nucleus"/>
    <property type="evidence" value="ECO:0007669"/>
    <property type="project" value="TreeGrafter"/>
</dbReference>
<evidence type="ECO:0000256" key="5">
    <source>
        <dbReference type="ARBA" id="ARBA00022679"/>
    </source>
</evidence>
<evidence type="ECO:0000313" key="11">
    <source>
        <dbReference type="EMBL" id="RPB08613.1"/>
    </source>
</evidence>
<keyword evidence="12" id="KW-1185">Reference proteome</keyword>
<dbReference type="GO" id="GO:0000448">
    <property type="term" value="P:cleavage in ITS2 between 5.8S rRNA and LSU-rRNA of tricistronic rRNA transcript (SSU-rRNA, 5.8S rRNA, LSU-rRNA)"/>
    <property type="evidence" value="ECO:0007669"/>
    <property type="project" value="TreeGrafter"/>
</dbReference>
<dbReference type="InterPro" id="IPR045116">
    <property type="entry name" value="Clp1/Grc3"/>
</dbReference>
<proteinExistence type="inferred from homology"/>
<dbReference type="Proteomes" id="UP000277580">
    <property type="component" value="Unassembled WGS sequence"/>
</dbReference>
<feature type="compositionally biased region" description="Low complexity" evidence="9">
    <location>
        <begin position="57"/>
        <end position="77"/>
    </location>
</feature>
<dbReference type="STRING" id="1392247.A0A3N4KDL3"/>
<reference evidence="11 12" key="1">
    <citation type="journal article" date="2018" name="Nat. Ecol. Evol.">
        <title>Pezizomycetes genomes reveal the molecular basis of ectomycorrhizal truffle lifestyle.</title>
        <authorList>
            <person name="Murat C."/>
            <person name="Payen T."/>
            <person name="Noel B."/>
            <person name="Kuo A."/>
            <person name="Morin E."/>
            <person name="Chen J."/>
            <person name="Kohler A."/>
            <person name="Krizsan K."/>
            <person name="Balestrini R."/>
            <person name="Da Silva C."/>
            <person name="Montanini B."/>
            <person name="Hainaut M."/>
            <person name="Levati E."/>
            <person name="Barry K.W."/>
            <person name="Belfiori B."/>
            <person name="Cichocki N."/>
            <person name="Clum A."/>
            <person name="Dockter R.B."/>
            <person name="Fauchery L."/>
            <person name="Guy J."/>
            <person name="Iotti M."/>
            <person name="Le Tacon F."/>
            <person name="Lindquist E.A."/>
            <person name="Lipzen A."/>
            <person name="Malagnac F."/>
            <person name="Mello A."/>
            <person name="Molinier V."/>
            <person name="Miyauchi S."/>
            <person name="Poulain J."/>
            <person name="Riccioni C."/>
            <person name="Rubini A."/>
            <person name="Sitrit Y."/>
            <person name="Splivallo R."/>
            <person name="Traeger S."/>
            <person name="Wang M."/>
            <person name="Zifcakova L."/>
            <person name="Wipf D."/>
            <person name="Zambonelli A."/>
            <person name="Paolocci F."/>
            <person name="Nowrousian M."/>
            <person name="Ottonello S."/>
            <person name="Baldrian P."/>
            <person name="Spatafora J.W."/>
            <person name="Henrissat B."/>
            <person name="Nagy L.G."/>
            <person name="Aury J.M."/>
            <person name="Wincker P."/>
            <person name="Grigoriev I.V."/>
            <person name="Bonfante P."/>
            <person name="Martin F.M."/>
        </authorList>
    </citation>
    <scope>NUCLEOTIDE SEQUENCE [LARGE SCALE GENOMIC DNA]</scope>
    <source>
        <strain evidence="11 12">CCBAS932</strain>
    </source>
</reference>
<dbReference type="InterPro" id="IPR032319">
    <property type="entry name" value="CLP1_P"/>
</dbReference>
<dbReference type="PANTHER" id="PTHR12755:SF3">
    <property type="entry name" value="POLYNUCLEOTIDE 5'-HYDROXYL-KINASE NOL9"/>
    <property type="match status" value="1"/>
</dbReference>
<dbReference type="GO" id="GO:0005524">
    <property type="term" value="F:ATP binding"/>
    <property type="evidence" value="ECO:0007669"/>
    <property type="project" value="UniProtKB-KW"/>
</dbReference>
<dbReference type="EMBL" id="ML119161">
    <property type="protein sequence ID" value="RPB08613.1"/>
    <property type="molecule type" value="Genomic_DNA"/>
</dbReference>
<evidence type="ECO:0000259" key="10">
    <source>
        <dbReference type="Pfam" id="PF16575"/>
    </source>
</evidence>
<evidence type="ECO:0000256" key="4">
    <source>
        <dbReference type="ARBA" id="ARBA00019824"/>
    </source>
</evidence>
<dbReference type="PANTHER" id="PTHR12755">
    <property type="entry name" value="CLEAVAGE/POLYADENYLATION FACTOR IA SUBUNIT CLP1P"/>
    <property type="match status" value="1"/>
</dbReference>
<evidence type="ECO:0000256" key="2">
    <source>
        <dbReference type="ARBA" id="ARBA00011003"/>
    </source>
</evidence>
<dbReference type="GO" id="GO:0051731">
    <property type="term" value="F:polynucleotide 5'-hydroxyl-kinase activity"/>
    <property type="evidence" value="ECO:0007669"/>
    <property type="project" value="InterPro"/>
</dbReference>
<dbReference type="SUPFAM" id="SSF52540">
    <property type="entry name" value="P-loop containing nucleoside triphosphate hydrolases"/>
    <property type="match status" value="1"/>
</dbReference>
<keyword evidence="8" id="KW-0067">ATP-binding</keyword>
<evidence type="ECO:0000256" key="1">
    <source>
        <dbReference type="ARBA" id="ARBA00003798"/>
    </source>
</evidence>
<comment type="similarity">
    <text evidence="2">Belongs to the Clp1 family. NOL9/GRC3 subfamily.</text>
</comment>
<feature type="region of interest" description="Disordered" evidence="9">
    <location>
        <begin position="22"/>
        <end position="78"/>
    </location>
</feature>
<dbReference type="InParanoid" id="A0A3N4KDL3"/>
<dbReference type="Pfam" id="PF16575">
    <property type="entry name" value="CLP1_P"/>
    <property type="match status" value="1"/>
</dbReference>